<keyword evidence="2" id="KW-1185">Reference proteome</keyword>
<dbReference type="RefSeq" id="WP_184480273.1">
    <property type="nucleotide sequence ID" value="NZ_JACHIV010000001.1"/>
</dbReference>
<gene>
    <name evidence="1" type="ORF">BJ969_003667</name>
</gene>
<dbReference type="Proteomes" id="UP000580474">
    <property type="component" value="Unassembled WGS sequence"/>
</dbReference>
<dbReference type="AlphaFoldDB" id="A0A840NMS5"/>
<comment type="caution">
    <text evidence="1">The sequence shown here is derived from an EMBL/GenBank/DDBJ whole genome shotgun (WGS) entry which is preliminary data.</text>
</comment>
<sequence>MTTRDYGLPCAWHYDHRRGITLRWGRPDGFFTVHGGDQRGKRGDHALLDTVRVTQAWQDELDVAHKAREWARANPPRKATTGEHR</sequence>
<organism evidence="1 2">
    <name type="scientific">Saccharopolyspora gloriosae</name>
    <dbReference type="NCBI Taxonomy" id="455344"/>
    <lineage>
        <taxon>Bacteria</taxon>
        <taxon>Bacillati</taxon>
        <taxon>Actinomycetota</taxon>
        <taxon>Actinomycetes</taxon>
        <taxon>Pseudonocardiales</taxon>
        <taxon>Pseudonocardiaceae</taxon>
        <taxon>Saccharopolyspora</taxon>
    </lineage>
</organism>
<protein>
    <submittedName>
        <fullName evidence="1">Uncharacterized protein</fullName>
    </submittedName>
</protein>
<reference evidence="1 2" key="1">
    <citation type="submission" date="2020-08" db="EMBL/GenBank/DDBJ databases">
        <title>Sequencing the genomes of 1000 actinobacteria strains.</title>
        <authorList>
            <person name="Klenk H.-P."/>
        </authorList>
    </citation>
    <scope>NUCLEOTIDE SEQUENCE [LARGE SCALE GENOMIC DNA]</scope>
    <source>
        <strain evidence="1 2">DSM 45582</strain>
    </source>
</reference>
<accession>A0A840NMS5</accession>
<dbReference type="EMBL" id="JACHIV010000001">
    <property type="protein sequence ID" value="MBB5070579.1"/>
    <property type="molecule type" value="Genomic_DNA"/>
</dbReference>
<name>A0A840NMS5_9PSEU</name>
<evidence type="ECO:0000313" key="2">
    <source>
        <dbReference type="Proteomes" id="UP000580474"/>
    </source>
</evidence>
<proteinExistence type="predicted"/>
<evidence type="ECO:0000313" key="1">
    <source>
        <dbReference type="EMBL" id="MBB5070579.1"/>
    </source>
</evidence>